<keyword evidence="3" id="KW-0862">Zinc</keyword>
<name>A0A1Y1KY50_PHOPY</name>
<evidence type="ECO:0000259" key="6">
    <source>
        <dbReference type="PROSITE" id="PS50950"/>
    </source>
</evidence>
<evidence type="ECO:0000256" key="4">
    <source>
        <dbReference type="ARBA" id="ARBA00023125"/>
    </source>
</evidence>
<dbReference type="SMART" id="SM00980">
    <property type="entry name" value="THAP"/>
    <property type="match status" value="1"/>
</dbReference>
<dbReference type="PANTHER" id="PTHR46927:SF3">
    <property type="entry name" value="THAP-TYPE DOMAIN-CONTAINING PROTEIN"/>
    <property type="match status" value="1"/>
</dbReference>
<dbReference type="AlphaFoldDB" id="A0A1Y1KY50"/>
<dbReference type="PANTHER" id="PTHR46927">
    <property type="entry name" value="AGAP005574-PA"/>
    <property type="match status" value="1"/>
</dbReference>
<keyword evidence="1" id="KW-0479">Metal-binding</keyword>
<feature type="domain" description="THAP-type" evidence="6">
    <location>
        <begin position="8"/>
        <end position="94"/>
    </location>
</feature>
<dbReference type="Pfam" id="PF05485">
    <property type="entry name" value="THAP"/>
    <property type="match status" value="1"/>
</dbReference>
<dbReference type="InterPro" id="IPR006612">
    <property type="entry name" value="THAP_Znf"/>
</dbReference>
<evidence type="ECO:0000256" key="2">
    <source>
        <dbReference type="ARBA" id="ARBA00022771"/>
    </source>
</evidence>
<proteinExistence type="predicted"/>
<reference evidence="7" key="1">
    <citation type="journal article" date="2016" name="Sci. Rep.">
        <title>Molecular characterization of firefly nuptial gifts: a multi-omics approach sheds light on postcopulatory sexual selection.</title>
        <authorList>
            <person name="Al-Wathiqui N."/>
            <person name="Fallon T.R."/>
            <person name="South A."/>
            <person name="Weng J.K."/>
            <person name="Lewis S.M."/>
        </authorList>
    </citation>
    <scope>NUCLEOTIDE SEQUENCE</scope>
</reference>
<organism evidence="7">
    <name type="scientific">Photinus pyralis</name>
    <name type="common">Common eastern firefly</name>
    <name type="synonym">Lampyris pyralis</name>
    <dbReference type="NCBI Taxonomy" id="7054"/>
    <lineage>
        <taxon>Eukaryota</taxon>
        <taxon>Metazoa</taxon>
        <taxon>Ecdysozoa</taxon>
        <taxon>Arthropoda</taxon>
        <taxon>Hexapoda</taxon>
        <taxon>Insecta</taxon>
        <taxon>Pterygota</taxon>
        <taxon>Neoptera</taxon>
        <taxon>Endopterygota</taxon>
        <taxon>Coleoptera</taxon>
        <taxon>Polyphaga</taxon>
        <taxon>Elateriformia</taxon>
        <taxon>Elateroidea</taxon>
        <taxon>Lampyridae</taxon>
        <taxon>Lampyrinae</taxon>
        <taxon>Photinus</taxon>
    </lineage>
</organism>
<keyword evidence="4 5" id="KW-0238">DNA-binding</keyword>
<dbReference type="PROSITE" id="PS50950">
    <property type="entry name" value="ZF_THAP"/>
    <property type="match status" value="1"/>
</dbReference>
<sequence>MTSKNTFRSSRVSCCVVGCSNSYINTDSSVKFYSFPNRPYELQRRENWIKEVKRVTENGKPWTPKKTDRICSSHFVGNAKSNIATNPSYNPSIFPKTYKQTRNLGADASKRFERYGTFKKRKLNVSSDLPSSSTEFQEAEVVSQGTDDNPKDVSCQVNFQEPTDTSFVFVCEIENNCVGVQANIVTLSQIVNTADKFVGNDGMS</sequence>
<evidence type="ECO:0000256" key="3">
    <source>
        <dbReference type="ARBA" id="ARBA00022833"/>
    </source>
</evidence>
<evidence type="ECO:0000313" key="7">
    <source>
        <dbReference type="EMBL" id="JAV66294.1"/>
    </source>
</evidence>
<evidence type="ECO:0000256" key="5">
    <source>
        <dbReference type="PROSITE-ProRule" id="PRU00309"/>
    </source>
</evidence>
<dbReference type="GO" id="GO:0008270">
    <property type="term" value="F:zinc ion binding"/>
    <property type="evidence" value="ECO:0007669"/>
    <property type="project" value="UniProtKB-KW"/>
</dbReference>
<accession>A0A1Y1KY50</accession>
<dbReference type="GO" id="GO:0003677">
    <property type="term" value="F:DNA binding"/>
    <property type="evidence" value="ECO:0007669"/>
    <property type="project" value="UniProtKB-UniRule"/>
</dbReference>
<dbReference type="EMBL" id="GEZM01070761">
    <property type="protein sequence ID" value="JAV66294.1"/>
    <property type="molecule type" value="Transcribed_RNA"/>
</dbReference>
<evidence type="ECO:0000256" key="1">
    <source>
        <dbReference type="ARBA" id="ARBA00022723"/>
    </source>
</evidence>
<keyword evidence="2 5" id="KW-0863">Zinc-finger</keyword>
<dbReference type="InterPro" id="IPR052224">
    <property type="entry name" value="THAP_domain_protein"/>
</dbReference>
<dbReference type="SUPFAM" id="SSF57716">
    <property type="entry name" value="Glucocorticoid receptor-like (DNA-binding domain)"/>
    <property type="match status" value="1"/>
</dbReference>
<protein>
    <recommendedName>
        <fullName evidence="6">THAP-type domain-containing protein</fullName>
    </recommendedName>
</protein>